<proteinExistence type="predicted"/>
<evidence type="ECO:0000313" key="2">
    <source>
        <dbReference type="Proteomes" id="UP000290204"/>
    </source>
</evidence>
<dbReference type="Proteomes" id="UP000290204">
    <property type="component" value="Unassembled WGS sequence"/>
</dbReference>
<sequence length="111" mass="12785">MSLVIKMFLATPDTKGSKLEEFRKKVIARVLETQHHMREGNLKVFFIGCLQPQDPGDFNILIEVYSPDNKKLVAVEETLDALIEITYERFEVFCQATVFHNVSKSYTDSLE</sequence>
<protein>
    <submittedName>
        <fullName evidence="1">Uncharacterized protein</fullName>
    </submittedName>
</protein>
<dbReference type="AlphaFoldDB" id="A0A4Q1CI42"/>
<reference evidence="1 2" key="1">
    <citation type="submission" date="2019-01" db="EMBL/GenBank/DDBJ databases">
        <title>Lacibacter sp. strain TTM-7.</title>
        <authorList>
            <person name="Chen W.-M."/>
        </authorList>
    </citation>
    <scope>NUCLEOTIDE SEQUENCE [LARGE SCALE GENOMIC DNA]</scope>
    <source>
        <strain evidence="1 2">TTM-7</strain>
    </source>
</reference>
<name>A0A4Q1CI42_9BACT</name>
<dbReference type="EMBL" id="SDHW01000003">
    <property type="protein sequence ID" value="RXK60048.1"/>
    <property type="molecule type" value="Genomic_DNA"/>
</dbReference>
<keyword evidence="2" id="KW-1185">Reference proteome</keyword>
<gene>
    <name evidence="1" type="ORF">ESA94_13455</name>
</gene>
<organism evidence="1 2">
    <name type="scientific">Lacibacter luteus</name>
    <dbReference type="NCBI Taxonomy" id="2508719"/>
    <lineage>
        <taxon>Bacteria</taxon>
        <taxon>Pseudomonadati</taxon>
        <taxon>Bacteroidota</taxon>
        <taxon>Chitinophagia</taxon>
        <taxon>Chitinophagales</taxon>
        <taxon>Chitinophagaceae</taxon>
        <taxon>Lacibacter</taxon>
    </lineage>
</organism>
<comment type="caution">
    <text evidence="1">The sequence shown here is derived from an EMBL/GenBank/DDBJ whole genome shotgun (WGS) entry which is preliminary data.</text>
</comment>
<evidence type="ECO:0000313" key="1">
    <source>
        <dbReference type="EMBL" id="RXK60048.1"/>
    </source>
</evidence>
<accession>A0A4Q1CI42</accession>
<dbReference type="RefSeq" id="WP_129131422.1">
    <property type="nucleotide sequence ID" value="NZ_SDHW01000003.1"/>
</dbReference>